<dbReference type="PANTHER" id="PTHR22602:SF0">
    <property type="entry name" value="TRANSFERASE CAF17, MITOCHONDRIAL-RELATED"/>
    <property type="match status" value="1"/>
</dbReference>
<reference evidence="6 7" key="1">
    <citation type="submission" date="2015-01" db="EMBL/GenBank/DDBJ databases">
        <title>The Genome Sequence of Cryptococcus gattii CA1873.</title>
        <authorList>
            <consortium name="The Broad Institute Genomics Platform"/>
            <person name="Cuomo C."/>
            <person name="Litvintseva A."/>
            <person name="Chen Y."/>
            <person name="Heitman J."/>
            <person name="Sun S."/>
            <person name="Springer D."/>
            <person name="Dromer F."/>
            <person name="Young S."/>
            <person name="Zeng Q."/>
            <person name="Gargeya S."/>
            <person name="Abouelleil A."/>
            <person name="Alvarado L."/>
            <person name="Chapman S.B."/>
            <person name="Gainer-Dewar J."/>
            <person name="Goldberg J."/>
            <person name="Griggs A."/>
            <person name="Gujja S."/>
            <person name="Hansen M."/>
            <person name="Howarth C."/>
            <person name="Imamovic A."/>
            <person name="Larimer J."/>
            <person name="Murphy C."/>
            <person name="Naylor J."/>
            <person name="Pearson M."/>
            <person name="Priest M."/>
            <person name="Roberts A."/>
            <person name="Saif S."/>
            <person name="Shea T."/>
            <person name="Sykes S."/>
            <person name="Wortman J."/>
            <person name="Nusbaum C."/>
            <person name="Birren B."/>
        </authorList>
    </citation>
    <scope>NUCLEOTIDE SEQUENCE [LARGE SCALE GENOMIC DNA]</scope>
    <source>
        <strain evidence="6 7">CA1873</strain>
    </source>
</reference>
<evidence type="ECO:0000256" key="3">
    <source>
        <dbReference type="ARBA" id="ARBA00023128"/>
    </source>
</evidence>
<dbReference type="InterPro" id="IPR057460">
    <property type="entry name" value="CAF17_C"/>
</dbReference>
<dbReference type="Gene3D" id="3.30.1360.120">
    <property type="entry name" value="Probable tRNA modification gtpase trme, domain 1"/>
    <property type="match status" value="1"/>
</dbReference>
<keyword evidence="3" id="KW-0496">Mitochondrion</keyword>
<feature type="domain" description="CAF17 C-terminal" evidence="5">
    <location>
        <begin position="244"/>
        <end position="320"/>
    </location>
</feature>
<proteinExistence type="inferred from homology"/>
<gene>
    <name evidence="6" type="ORF">I314_00480</name>
</gene>
<sequence length="375" mass="41219">MAVPRIAHLSHKSVLELSGPDAQKFLKGLSCKDVEYLGGGYSGFLNASGRVLHTAFIFPRSKNSYLITHESPEDHPAPLTSLLPPFKLRSKVRIKDVTNQWDAWSAWGSDLQGGPHPIRTWKMGSGGASESHWDWESGIRDLGLRDDEAGCWDLRAGWPHMGRQLLVPKGEKPSLATSHDLGNVHDYELHRMLLGVPEGPKEILPGQALPLESCMDIHGGVDFRKGCYLGQELTVRTYHTGATRKRILPIRLIPLDQSNSSSISDLLSFSPQQSLAEVDIPLDITYHPPSTSATRKPRSAGKILSLHNAVGLALVRLEMAERCWWSGDIRRSSVSQWLDSGAGKLTTKVNGKEWGVYVGQGEAYAAALEHMPSSS</sequence>
<dbReference type="SUPFAM" id="SSF103025">
    <property type="entry name" value="Folate-binding domain"/>
    <property type="match status" value="1"/>
</dbReference>
<name>A0ABR5BJM1_CRYGA</name>
<evidence type="ECO:0000313" key="6">
    <source>
        <dbReference type="EMBL" id="KIR69369.1"/>
    </source>
</evidence>
<comment type="similarity">
    <text evidence="4">Belongs to the GcvT family. CAF17/IBA57 subfamily.</text>
</comment>
<evidence type="ECO:0000256" key="4">
    <source>
        <dbReference type="ARBA" id="ARBA00093447"/>
    </source>
</evidence>
<dbReference type="InterPro" id="IPR027266">
    <property type="entry name" value="TrmE/GcvT-like"/>
</dbReference>
<comment type="subcellular location">
    <subcellularLocation>
        <location evidence="1">Mitochondrion</location>
    </subcellularLocation>
</comment>
<dbReference type="PANTHER" id="PTHR22602">
    <property type="entry name" value="TRANSFERASE CAF17, MITOCHONDRIAL-RELATED"/>
    <property type="match status" value="1"/>
</dbReference>
<evidence type="ECO:0000256" key="2">
    <source>
        <dbReference type="ARBA" id="ARBA00022946"/>
    </source>
</evidence>
<evidence type="ECO:0000256" key="1">
    <source>
        <dbReference type="ARBA" id="ARBA00004173"/>
    </source>
</evidence>
<evidence type="ECO:0000313" key="7">
    <source>
        <dbReference type="Proteomes" id="UP000053800"/>
    </source>
</evidence>
<dbReference type="InterPro" id="IPR045179">
    <property type="entry name" value="YgfZ/GcvT"/>
</dbReference>
<dbReference type="NCBIfam" id="TIGR03317">
    <property type="entry name" value="ygfZ_signature"/>
    <property type="match status" value="1"/>
</dbReference>
<protein>
    <submittedName>
        <fullName evidence="6">Mitochondrial protein</fullName>
    </submittedName>
</protein>
<dbReference type="EMBL" id="KN848889">
    <property type="protein sequence ID" value="KIR69369.1"/>
    <property type="molecule type" value="Genomic_DNA"/>
</dbReference>
<dbReference type="InterPro" id="IPR017703">
    <property type="entry name" value="YgfZ/GCV_T_CS"/>
</dbReference>
<dbReference type="Proteomes" id="UP000053800">
    <property type="component" value="Unassembled WGS sequence"/>
</dbReference>
<keyword evidence="2" id="KW-0809">Transit peptide</keyword>
<accession>A0ABR5BJM1</accession>
<keyword evidence="7" id="KW-1185">Reference proteome</keyword>
<dbReference type="Pfam" id="PF25455">
    <property type="entry name" value="Beta-barrel_CAF17_C"/>
    <property type="match status" value="1"/>
</dbReference>
<evidence type="ECO:0000259" key="5">
    <source>
        <dbReference type="Pfam" id="PF25455"/>
    </source>
</evidence>
<organism evidence="6 7">
    <name type="scientific">Cryptococcus bacillisporus CA1873</name>
    <dbReference type="NCBI Taxonomy" id="1296111"/>
    <lineage>
        <taxon>Eukaryota</taxon>
        <taxon>Fungi</taxon>
        <taxon>Dikarya</taxon>
        <taxon>Basidiomycota</taxon>
        <taxon>Agaricomycotina</taxon>
        <taxon>Tremellomycetes</taxon>
        <taxon>Tremellales</taxon>
        <taxon>Cryptococcaceae</taxon>
        <taxon>Cryptococcus</taxon>
        <taxon>Cryptococcus gattii species complex</taxon>
    </lineage>
</organism>